<keyword evidence="2 6" id="KW-0812">Transmembrane</keyword>
<feature type="transmembrane region" description="Helical" evidence="6">
    <location>
        <begin position="373"/>
        <end position="392"/>
    </location>
</feature>
<evidence type="ECO:0000313" key="9">
    <source>
        <dbReference type="Proteomes" id="UP000807504"/>
    </source>
</evidence>
<dbReference type="GO" id="GO:0006820">
    <property type="term" value="P:monoatomic anion transport"/>
    <property type="evidence" value="ECO:0007669"/>
    <property type="project" value="TreeGrafter"/>
</dbReference>
<evidence type="ECO:0000256" key="3">
    <source>
        <dbReference type="ARBA" id="ARBA00022989"/>
    </source>
</evidence>
<keyword evidence="3 6" id="KW-1133">Transmembrane helix</keyword>
<feature type="transmembrane region" description="Helical" evidence="6">
    <location>
        <begin position="670"/>
        <end position="689"/>
    </location>
</feature>
<keyword evidence="9" id="KW-1185">Reference proteome</keyword>
<accession>A0A8T0EHY8</accession>
<evidence type="ECO:0000313" key="8">
    <source>
        <dbReference type="EMBL" id="KAF8773512.1"/>
    </source>
</evidence>
<reference evidence="8" key="2">
    <citation type="submission" date="2020-06" db="EMBL/GenBank/DDBJ databases">
        <authorList>
            <person name="Sheffer M."/>
        </authorList>
    </citation>
    <scope>NUCLEOTIDE SEQUENCE</scope>
</reference>
<dbReference type="Proteomes" id="UP000807504">
    <property type="component" value="Unassembled WGS sequence"/>
</dbReference>
<feature type="transmembrane region" description="Helical" evidence="6">
    <location>
        <begin position="474"/>
        <end position="502"/>
    </location>
</feature>
<feature type="compositionally biased region" description="Basic and acidic residues" evidence="5">
    <location>
        <begin position="906"/>
        <end position="926"/>
    </location>
</feature>
<feature type="transmembrane region" description="Helical" evidence="6">
    <location>
        <begin position="732"/>
        <end position="757"/>
    </location>
</feature>
<dbReference type="PANTHER" id="PTHR11662">
    <property type="entry name" value="SOLUTE CARRIER FAMILY 17"/>
    <property type="match status" value="1"/>
</dbReference>
<feature type="transmembrane region" description="Helical" evidence="6">
    <location>
        <begin position="399"/>
        <end position="419"/>
    </location>
</feature>
<comment type="caution">
    <text evidence="8">The sequence shown here is derived from an EMBL/GenBank/DDBJ whole genome shotgun (WGS) entry which is preliminary data.</text>
</comment>
<feature type="transmembrane region" description="Helical" evidence="6">
    <location>
        <begin position="325"/>
        <end position="353"/>
    </location>
</feature>
<feature type="region of interest" description="Disordered" evidence="5">
    <location>
        <begin position="896"/>
        <end position="926"/>
    </location>
</feature>
<dbReference type="InterPro" id="IPR011701">
    <property type="entry name" value="MFS"/>
</dbReference>
<protein>
    <submittedName>
        <fullName evidence="8">Sialin like protein</fullName>
    </submittedName>
</protein>
<organism evidence="8 9">
    <name type="scientific">Argiope bruennichi</name>
    <name type="common">Wasp spider</name>
    <name type="synonym">Aranea bruennichi</name>
    <dbReference type="NCBI Taxonomy" id="94029"/>
    <lineage>
        <taxon>Eukaryota</taxon>
        <taxon>Metazoa</taxon>
        <taxon>Ecdysozoa</taxon>
        <taxon>Arthropoda</taxon>
        <taxon>Chelicerata</taxon>
        <taxon>Arachnida</taxon>
        <taxon>Araneae</taxon>
        <taxon>Araneomorphae</taxon>
        <taxon>Entelegynae</taxon>
        <taxon>Araneoidea</taxon>
        <taxon>Araneidae</taxon>
        <taxon>Argiope</taxon>
    </lineage>
</organism>
<feature type="transmembrane region" description="Helical" evidence="6">
    <location>
        <begin position="243"/>
        <end position="268"/>
    </location>
</feature>
<dbReference type="Gene3D" id="1.20.1250.20">
    <property type="entry name" value="MFS general substrate transporter like domains"/>
    <property type="match status" value="2"/>
</dbReference>
<evidence type="ECO:0000256" key="4">
    <source>
        <dbReference type="ARBA" id="ARBA00023136"/>
    </source>
</evidence>
<dbReference type="InterPro" id="IPR020846">
    <property type="entry name" value="MFS_dom"/>
</dbReference>
<dbReference type="InterPro" id="IPR036259">
    <property type="entry name" value="MFS_trans_sf"/>
</dbReference>
<feature type="transmembrane region" description="Helical" evidence="6">
    <location>
        <begin position="425"/>
        <end position="447"/>
    </location>
</feature>
<dbReference type="Pfam" id="PF07690">
    <property type="entry name" value="MFS_1"/>
    <property type="match status" value="2"/>
</dbReference>
<dbReference type="PROSITE" id="PS50850">
    <property type="entry name" value="MFS"/>
    <property type="match status" value="1"/>
</dbReference>
<feature type="transmembrane region" description="Helical" evidence="6">
    <location>
        <begin position="109"/>
        <end position="129"/>
    </location>
</feature>
<proteinExistence type="predicted"/>
<feature type="transmembrane region" description="Helical" evidence="6">
    <location>
        <begin position="601"/>
        <end position="623"/>
    </location>
</feature>
<evidence type="ECO:0000256" key="5">
    <source>
        <dbReference type="SAM" id="MobiDB-lite"/>
    </source>
</evidence>
<dbReference type="PANTHER" id="PTHR11662:SF399">
    <property type="entry name" value="FI19708P1-RELATED"/>
    <property type="match status" value="1"/>
</dbReference>
<name>A0A8T0EHY8_ARGBR</name>
<evidence type="ECO:0000256" key="1">
    <source>
        <dbReference type="ARBA" id="ARBA00004141"/>
    </source>
</evidence>
<keyword evidence="4 6" id="KW-0472">Membrane</keyword>
<feature type="transmembrane region" description="Helical" evidence="6">
    <location>
        <begin position="807"/>
        <end position="827"/>
    </location>
</feature>
<feature type="transmembrane region" description="Helical" evidence="6">
    <location>
        <begin position="168"/>
        <end position="186"/>
    </location>
</feature>
<comment type="subcellular location">
    <subcellularLocation>
        <location evidence="1">Membrane</location>
        <topology evidence="1">Multi-pass membrane protein</topology>
    </subcellularLocation>
</comment>
<feature type="domain" description="Major facilitator superfamily (MFS) profile" evidence="7">
    <location>
        <begin position="481"/>
        <end position="926"/>
    </location>
</feature>
<dbReference type="AlphaFoldDB" id="A0A8T0EHY8"/>
<feature type="transmembrane region" description="Helical" evidence="6">
    <location>
        <begin position="868"/>
        <end position="888"/>
    </location>
</feature>
<reference evidence="8" key="1">
    <citation type="journal article" date="2020" name="bioRxiv">
        <title>Chromosome-level reference genome of the European wasp spider Argiope bruennichi: a resource for studies on range expansion and evolutionary adaptation.</title>
        <authorList>
            <person name="Sheffer M.M."/>
            <person name="Hoppe A."/>
            <person name="Krehenwinkel H."/>
            <person name="Uhl G."/>
            <person name="Kuss A.W."/>
            <person name="Jensen L."/>
            <person name="Jensen C."/>
            <person name="Gillespie R.G."/>
            <person name="Hoff K.J."/>
            <person name="Prost S."/>
        </authorList>
    </citation>
    <scope>NUCLEOTIDE SEQUENCE</scope>
</reference>
<dbReference type="InterPro" id="IPR050382">
    <property type="entry name" value="MFS_Na/Anion_cotransporter"/>
</dbReference>
<feature type="transmembrane region" description="Helical" evidence="6">
    <location>
        <begin position="635"/>
        <end position="658"/>
    </location>
</feature>
<feature type="transmembrane region" description="Helical" evidence="6">
    <location>
        <begin position="9"/>
        <end position="37"/>
    </location>
</feature>
<feature type="transmembrane region" description="Helical" evidence="6">
    <location>
        <begin position="833"/>
        <end position="856"/>
    </location>
</feature>
<sequence length="926" mass="101993">MADFIPKRYVFSIVGLAATTLSVALQTNLSIAIVYMVKNTKDELSKENFNECSLQPEVTFNKTEFPEVIRGEFDWTPDMQGIALGAQYMGLAVGYIPGGRLSEVYGGKITMISTLLVSSIFTALLPLMAHLSIYAFIVCRFVIGMGTSPVFPALVYMISLWIPESEQMFISSFILAGYGTGAFVSLRQTDGGPMCIGFYRRLAFCILSGCSLKKLECMPYIFKMFGNQITSIPWKAIATSVPFWALAAGFLGQCWILSFFVTSVALYMGTILNLGSVQNGLLSCLPNLLRAICACIVGILIDYIRSRREIPIVYIRKGATLANSLTAFIGFIGILFAGCNVTLSTIAFITAGILSDFYIFGVSLVPIDMAPNLADVLVSFFVLDVLVSFFVLDVFVSFFILDVLVSFFVLDVLVSFFVLDQSIAQWSYVYYFTIGLVIVTTIIYLLFGTSELQQWGMDQDESRPTIKDTIPKRYVFALIGLAAATLAIMLQSNLSMAIVYMVHWSNQNSFNNPSRRECPENQDIKSNLTQWEQMPYGDLDWSPETQGLAIGIQFVGIMIGCIPGGRLAEVYGSKIILISTLLLASFATALLPSAAYSSVYAFMFCRVIVGLGISPVFPVLVYMISHWIPASEQSFVSSFMLAGYGTGTFISYVAAGFLCSSDFLGGWPSVFYLSALSGLIWSIWAYFALYDEPQRHPTISMEEVDYINKHTSSQTKKVKSIPWKSMATSVPLWALAIGAFGQFWIIAFFATSLTLYMGTVLNLDSVENGYISCIPNLLRAVLACLVGVGIDYALEKTEIPITYIRKGATIANSITAVLGFAGVLYAGCDITINAIWFIIACISNDFTIFGVCLVPVDLAPHLSGTISGMMNFVITLPYIILTIMIGYLTQQEEWAVDEDQDESDESKEKSKEMSIFHVSLKPDEET</sequence>
<dbReference type="GO" id="GO:0016020">
    <property type="term" value="C:membrane"/>
    <property type="evidence" value="ECO:0007669"/>
    <property type="project" value="UniProtKB-SubCell"/>
</dbReference>
<dbReference type="SUPFAM" id="SSF103473">
    <property type="entry name" value="MFS general substrate transporter"/>
    <property type="match status" value="2"/>
</dbReference>
<gene>
    <name evidence="8" type="ORF">HNY73_016170</name>
</gene>
<feature type="transmembrane region" description="Helical" evidence="6">
    <location>
        <begin position="141"/>
        <end position="162"/>
    </location>
</feature>
<feature type="transmembrane region" description="Helical" evidence="6">
    <location>
        <begin position="288"/>
        <end position="304"/>
    </location>
</feature>
<feature type="transmembrane region" description="Helical" evidence="6">
    <location>
        <begin position="548"/>
        <end position="568"/>
    </location>
</feature>
<evidence type="ECO:0000256" key="2">
    <source>
        <dbReference type="ARBA" id="ARBA00022692"/>
    </source>
</evidence>
<feature type="transmembrane region" description="Helical" evidence="6">
    <location>
        <begin position="575"/>
        <end position="595"/>
    </location>
</feature>
<dbReference type="EMBL" id="JABXBU010002227">
    <property type="protein sequence ID" value="KAF8773512.1"/>
    <property type="molecule type" value="Genomic_DNA"/>
</dbReference>
<dbReference type="GO" id="GO:0022857">
    <property type="term" value="F:transmembrane transporter activity"/>
    <property type="evidence" value="ECO:0007669"/>
    <property type="project" value="InterPro"/>
</dbReference>
<evidence type="ECO:0000256" key="6">
    <source>
        <dbReference type="SAM" id="Phobius"/>
    </source>
</evidence>
<feature type="compositionally biased region" description="Acidic residues" evidence="5">
    <location>
        <begin position="896"/>
        <end position="905"/>
    </location>
</feature>
<evidence type="ECO:0000259" key="7">
    <source>
        <dbReference type="PROSITE" id="PS50850"/>
    </source>
</evidence>